<reference evidence="3 4" key="1">
    <citation type="submission" date="2016-10" db="EMBL/GenBank/DDBJ databases">
        <title>Evaluation of Human, Veterinary and Environmental Mycobacterium chelonae Isolates by Core Genome Phylogenomic Analysis, Targeted Gene Comparison, and Anti-microbial Susceptibility Patterns: A Tale of Mistaken Identities.</title>
        <authorList>
            <person name="Fogelson S.B."/>
            <person name="Camus A.C."/>
            <person name="Lorenz W."/>
            <person name="Vasireddy R."/>
            <person name="Vasireddy S."/>
            <person name="Smith T."/>
            <person name="Brown-Elliott B.A."/>
            <person name="Wallace R.J.Jr."/>
            <person name="Hasan N.A."/>
            <person name="Reischl U."/>
            <person name="Sanchez S."/>
        </authorList>
    </citation>
    <scope>NUCLEOTIDE SEQUENCE [LARGE SCALE GENOMIC DNA]</scope>
    <source>
        <strain evidence="3 4">1559</strain>
    </source>
</reference>
<evidence type="ECO:0000313" key="4">
    <source>
        <dbReference type="Proteomes" id="UP000179616"/>
    </source>
</evidence>
<accession>A0A1S1L4B0</accession>
<keyword evidence="1" id="KW-0732">Signal</keyword>
<feature type="signal peptide" evidence="1">
    <location>
        <begin position="1"/>
        <end position="25"/>
    </location>
</feature>
<dbReference type="OrthoDB" id="7448035at2"/>
<dbReference type="Gene3D" id="1.20.20.20">
    <property type="entry name" value="Haemophore, haem-binding domain"/>
    <property type="match status" value="1"/>
</dbReference>
<dbReference type="GO" id="GO:0020037">
    <property type="term" value="F:heme binding"/>
    <property type="evidence" value="ECO:0007669"/>
    <property type="project" value="InterPro"/>
</dbReference>
<dbReference type="InterPro" id="IPR032407">
    <property type="entry name" value="MHB"/>
</dbReference>
<dbReference type="EMBL" id="MLIK01000019">
    <property type="protein sequence ID" value="OHU21929.1"/>
    <property type="molecule type" value="Genomic_DNA"/>
</dbReference>
<feature type="chain" id="PRO_5039694187" description="Haemophore haem-binding domain-containing protein" evidence="1">
    <location>
        <begin position="26"/>
        <end position="114"/>
    </location>
</feature>
<protein>
    <recommendedName>
        <fullName evidence="2">Haemophore haem-binding domain-containing protein</fullName>
    </recommendedName>
</protein>
<dbReference type="STRING" id="948102.BKG76_15385"/>
<comment type="caution">
    <text evidence="3">The sequence shown here is derived from an EMBL/GenBank/DDBJ whole genome shotgun (WGS) entry which is preliminary data.</text>
</comment>
<evidence type="ECO:0000313" key="3">
    <source>
        <dbReference type="EMBL" id="OHU21929.1"/>
    </source>
</evidence>
<dbReference type="GeneID" id="57168193"/>
<dbReference type="NCBIfam" id="TIGR04529">
    <property type="entry name" value="MTB_hemophore"/>
    <property type="match status" value="1"/>
</dbReference>
<name>A0A1S1L4B0_9MYCO</name>
<dbReference type="RefSeq" id="WP_070938386.1">
    <property type="nucleotide sequence ID" value="NZ_MLIK01000019.1"/>
</dbReference>
<dbReference type="Pfam" id="PF16525">
    <property type="entry name" value="MHB"/>
    <property type="match status" value="1"/>
</dbReference>
<gene>
    <name evidence="3" type="ORF">BKG76_15385</name>
</gene>
<feature type="domain" description="Haemophore haem-binding" evidence="2">
    <location>
        <begin position="31"/>
        <end position="107"/>
    </location>
</feature>
<dbReference type="Proteomes" id="UP000179616">
    <property type="component" value="Unassembled WGS sequence"/>
</dbReference>
<organism evidence="3 4">
    <name type="scientific">Mycobacteroides franklinii</name>
    <dbReference type="NCBI Taxonomy" id="948102"/>
    <lineage>
        <taxon>Bacteria</taxon>
        <taxon>Bacillati</taxon>
        <taxon>Actinomycetota</taxon>
        <taxon>Actinomycetes</taxon>
        <taxon>Mycobacteriales</taxon>
        <taxon>Mycobacteriaceae</taxon>
        <taxon>Mycobacteroides</taxon>
    </lineage>
</organism>
<evidence type="ECO:0000256" key="1">
    <source>
        <dbReference type="SAM" id="SignalP"/>
    </source>
</evidence>
<proteinExistence type="predicted"/>
<sequence length="114" mass="12139">MKLIATSLFTALGAAALFTAAAANAEPDRPPNCTAADLAGVSAGVAASTSSYLFTHPDVNDFFTSQAGKPHSEVQSAVRAYFSTNPDAENDLRGIRQPIVDFRQRCQLPQERQP</sequence>
<dbReference type="InterPro" id="IPR038378">
    <property type="entry name" value="MHB_sf"/>
</dbReference>
<evidence type="ECO:0000259" key="2">
    <source>
        <dbReference type="Pfam" id="PF16525"/>
    </source>
</evidence>
<dbReference type="AlphaFoldDB" id="A0A1S1L4B0"/>